<dbReference type="Proteomes" id="UP000428333">
    <property type="component" value="Linkage Group LG12"/>
</dbReference>
<evidence type="ECO:0000313" key="2">
    <source>
        <dbReference type="EMBL" id="KAE9447941.1"/>
    </source>
</evidence>
<feature type="transmembrane region" description="Helical" evidence="1">
    <location>
        <begin position="239"/>
        <end position="256"/>
    </location>
</feature>
<keyword evidence="3" id="KW-1185">Reference proteome</keyword>
<dbReference type="OrthoDB" id="1295726at2759"/>
<sequence length="462" mass="53468">MNNRHHRPPPPPPPPPSTILDLHTATQILQHTCSIFRSHLLKFLALSFLLLTFRSNVENGSHVLTDFIDRDPSLRALISRLNVSLENNNHLHDSSAAAVANQRRRQYRRRFLHLTLGGTLDDEEDDFFSGGEDGEFRARSESNGSSVILGNFDTRVIRSGLSFKLHEKTLQSGESKEEYDSKDELKEEKDADETERVVIFQFLLKDLALRQPEASALFFLGCLLSAAYGYVILGFLVTYSWVIGIVFVVVVNHFLGRTFRSWYLIIWDGSYLGLKRLSGFILMRWAVRDALTQLLGLWYFREIEDQYSFFRIFVRLKLVPFSIMSPWIRGFEKETAGFLFAWLLLDTIVEFVFSVDPWVAIVDSRRSGREIVKEGCYLLLTMFKQAVVIKCLEYMLCGSLLRWTLAQYFGKMFTTAFQSIMEVFFMVAWLIFYFSVRSKDANSLGRTFGRRELEGFIQGHRR</sequence>
<keyword evidence="1" id="KW-0812">Transmembrane</keyword>
<evidence type="ECO:0000256" key="1">
    <source>
        <dbReference type="SAM" id="Phobius"/>
    </source>
</evidence>
<comment type="caution">
    <text evidence="2">The sequence shown here is derived from an EMBL/GenBank/DDBJ whole genome shotgun (WGS) entry which is preliminary data.</text>
</comment>
<dbReference type="InterPro" id="IPR056715">
    <property type="entry name" value="DUF7813"/>
</dbReference>
<accession>A0A6A4KX23</accession>
<organism evidence="2 3">
    <name type="scientific">Rhododendron williamsianum</name>
    <dbReference type="NCBI Taxonomy" id="262921"/>
    <lineage>
        <taxon>Eukaryota</taxon>
        <taxon>Viridiplantae</taxon>
        <taxon>Streptophyta</taxon>
        <taxon>Embryophyta</taxon>
        <taxon>Tracheophyta</taxon>
        <taxon>Spermatophyta</taxon>
        <taxon>Magnoliopsida</taxon>
        <taxon>eudicotyledons</taxon>
        <taxon>Gunneridae</taxon>
        <taxon>Pentapetalae</taxon>
        <taxon>asterids</taxon>
        <taxon>Ericales</taxon>
        <taxon>Ericaceae</taxon>
        <taxon>Ericoideae</taxon>
        <taxon>Rhodoreae</taxon>
        <taxon>Rhododendron</taxon>
    </lineage>
</organism>
<keyword evidence="1" id="KW-0472">Membrane</keyword>
<feature type="non-terminal residue" evidence="2">
    <location>
        <position position="1"/>
    </location>
</feature>
<gene>
    <name evidence="2" type="ORF">C3L33_20154</name>
</gene>
<evidence type="ECO:0000313" key="3">
    <source>
        <dbReference type="Proteomes" id="UP000428333"/>
    </source>
</evidence>
<dbReference type="PANTHER" id="PTHR36353:SF1">
    <property type="entry name" value="TRANSMEMBRANE PROTEIN"/>
    <property type="match status" value="1"/>
</dbReference>
<keyword evidence="1" id="KW-1133">Transmembrane helix</keyword>
<feature type="transmembrane region" description="Helical" evidence="1">
    <location>
        <begin position="336"/>
        <end position="355"/>
    </location>
</feature>
<proteinExistence type="predicted"/>
<feature type="transmembrane region" description="Helical" evidence="1">
    <location>
        <begin position="416"/>
        <end position="436"/>
    </location>
</feature>
<reference evidence="2 3" key="1">
    <citation type="journal article" date="2019" name="Genome Biol. Evol.">
        <title>The Rhododendron genome and chromosomal organization provide insight into shared whole-genome duplications across the heath family (Ericaceae).</title>
        <authorList>
            <person name="Soza V.L."/>
            <person name="Lindsley D."/>
            <person name="Waalkes A."/>
            <person name="Ramage E."/>
            <person name="Patwardhan R.P."/>
            <person name="Burton J.N."/>
            <person name="Adey A."/>
            <person name="Kumar A."/>
            <person name="Qiu R."/>
            <person name="Shendure J."/>
            <person name="Hall B."/>
        </authorList>
    </citation>
    <scope>NUCLEOTIDE SEQUENCE [LARGE SCALE GENOMIC DNA]</scope>
    <source>
        <strain evidence="2">RSF 1966-606</strain>
    </source>
</reference>
<name>A0A6A4KX23_9ERIC</name>
<dbReference type="EMBL" id="QEFC01003471">
    <property type="protein sequence ID" value="KAE9447941.1"/>
    <property type="molecule type" value="Genomic_DNA"/>
</dbReference>
<dbReference type="Pfam" id="PF25105">
    <property type="entry name" value="DUF7813"/>
    <property type="match status" value="1"/>
</dbReference>
<dbReference type="PANTHER" id="PTHR36353">
    <property type="entry name" value="TRANSMEMBRANE PROTEIN"/>
    <property type="match status" value="1"/>
</dbReference>
<protein>
    <submittedName>
        <fullName evidence="2">Uncharacterized protein</fullName>
    </submittedName>
</protein>
<dbReference type="AlphaFoldDB" id="A0A6A4KX23"/>